<feature type="compositionally biased region" description="Gly residues" evidence="1">
    <location>
        <begin position="118"/>
        <end position="135"/>
    </location>
</feature>
<feature type="compositionally biased region" description="Basic residues" evidence="1">
    <location>
        <begin position="93"/>
        <end position="103"/>
    </location>
</feature>
<comment type="caution">
    <text evidence="2">The sequence shown here is derived from an EMBL/GenBank/DDBJ whole genome shotgun (WGS) entry which is preliminary data.</text>
</comment>
<evidence type="ECO:0000313" key="3">
    <source>
        <dbReference type="Proteomes" id="UP000645828"/>
    </source>
</evidence>
<evidence type="ECO:0000313" key="2">
    <source>
        <dbReference type="EMBL" id="CAD7693325.1"/>
    </source>
</evidence>
<proteinExistence type="predicted"/>
<dbReference type="Proteomes" id="UP000645828">
    <property type="component" value="Unassembled WGS sequence"/>
</dbReference>
<gene>
    <name evidence="2" type="ORF">NYPRO_LOCUS26117</name>
</gene>
<feature type="region of interest" description="Disordered" evidence="1">
    <location>
        <begin position="1"/>
        <end position="204"/>
    </location>
</feature>
<feature type="compositionally biased region" description="Pro residues" evidence="1">
    <location>
        <begin position="48"/>
        <end position="59"/>
    </location>
</feature>
<keyword evidence="3" id="KW-1185">Reference proteome</keyword>
<evidence type="ECO:0000256" key="1">
    <source>
        <dbReference type="SAM" id="MobiDB-lite"/>
    </source>
</evidence>
<sequence>MTHSKPIRKRSFPKPFPQAANRPKAKFKDTFPGCPGASSGFRGRSPLPRCPAPRCPAAPLPGAHARLRQRPRRAHCTRPRAARGASCPPRPCPHLRARTHTHVSTHTVAGPAPQAPPGGAGRHGLRGAGGAGRRGPAGAVSPTPGAAPPERTPRGRRAPPDRRGPAGSCSSSPRGRPRSPGIQSGTGEEEGEDPPRDFLRRNSSGSWARRALLETRGRAERRCGGRRAWQSPNLYPRSAIQPTTMTALTKQVLGEIQQRACLFLCSYRVCTYFNCQNSGNFTLLEAKNQILQKFTCVKSK</sequence>
<feature type="compositionally biased region" description="Low complexity" evidence="1">
    <location>
        <begin position="165"/>
        <end position="181"/>
    </location>
</feature>
<protein>
    <submittedName>
        <fullName evidence="2">(raccoon dog) hypothetical protein</fullName>
    </submittedName>
</protein>
<feature type="compositionally biased region" description="Basic residues" evidence="1">
    <location>
        <begin position="65"/>
        <end position="81"/>
    </location>
</feature>
<dbReference type="EMBL" id="CAJHUB010000780">
    <property type="protein sequence ID" value="CAD7693325.1"/>
    <property type="molecule type" value="Genomic_DNA"/>
</dbReference>
<reference evidence="2" key="1">
    <citation type="submission" date="2020-12" db="EMBL/GenBank/DDBJ databases">
        <authorList>
            <consortium name="Molecular Ecology Group"/>
        </authorList>
    </citation>
    <scope>NUCLEOTIDE SEQUENCE</scope>
    <source>
        <strain evidence="2">TBG_1078</strain>
    </source>
</reference>
<feature type="compositionally biased region" description="Basic residues" evidence="1">
    <location>
        <begin position="1"/>
        <end position="12"/>
    </location>
</feature>
<accession>A0A811ZXJ9</accession>
<name>A0A811ZXJ9_NYCPR</name>
<organism evidence="2 3">
    <name type="scientific">Nyctereutes procyonoides</name>
    <name type="common">Raccoon dog</name>
    <name type="synonym">Canis procyonoides</name>
    <dbReference type="NCBI Taxonomy" id="34880"/>
    <lineage>
        <taxon>Eukaryota</taxon>
        <taxon>Metazoa</taxon>
        <taxon>Chordata</taxon>
        <taxon>Craniata</taxon>
        <taxon>Vertebrata</taxon>
        <taxon>Euteleostomi</taxon>
        <taxon>Mammalia</taxon>
        <taxon>Eutheria</taxon>
        <taxon>Laurasiatheria</taxon>
        <taxon>Carnivora</taxon>
        <taxon>Caniformia</taxon>
        <taxon>Canidae</taxon>
        <taxon>Nyctereutes</taxon>
    </lineage>
</organism>
<dbReference type="AlphaFoldDB" id="A0A811ZXJ9"/>